<dbReference type="AlphaFoldDB" id="A0A161XC73"/>
<evidence type="ECO:0000313" key="3">
    <source>
        <dbReference type="Proteomes" id="UP000076512"/>
    </source>
</evidence>
<evidence type="ECO:0000313" key="2">
    <source>
        <dbReference type="EMBL" id="KZM70788.1"/>
    </source>
</evidence>
<feature type="transmembrane region" description="Helical" evidence="1">
    <location>
        <begin position="176"/>
        <end position="201"/>
    </location>
</feature>
<accession>A0A161XC73</accession>
<reference evidence="2 3" key="1">
    <citation type="submission" date="2016-04" db="EMBL/GenBank/DDBJ databases">
        <authorList>
            <person name="Evans L.H."/>
            <person name="Alamgir A."/>
            <person name="Owens N."/>
            <person name="Weber N.D."/>
            <person name="Virtaneva K."/>
            <person name="Barbian K."/>
            <person name="Babar A."/>
            <person name="Rosenke K."/>
        </authorList>
    </citation>
    <scope>NUCLEOTIDE SEQUENCE [LARGE SCALE GENOMIC DNA]</scope>
    <source>
        <strain evidence="2 3">IFM 0406</strain>
    </source>
</reference>
<comment type="caution">
    <text evidence="2">The sequence shown here is derived from an EMBL/GenBank/DDBJ whole genome shotgun (WGS) entry which is preliminary data.</text>
</comment>
<dbReference type="EMBL" id="LWGR01000013">
    <property type="protein sequence ID" value="KZM70788.1"/>
    <property type="molecule type" value="Genomic_DNA"/>
</dbReference>
<evidence type="ECO:0000256" key="1">
    <source>
        <dbReference type="SAM" id="Phobius"/>
    </source>
</evidence>
<feature type="transmembrane region" description="Helical" evidence="1">
    <location>
        <begin position="143"/>
        <end position="164"/>
    </location>
</feature>
<keyword evidence="1" id="KW-0472">Membrane</keyword>
<gene>
    <name evidence="2" type="ORF">AWN90_40235</name>
</gene>
<sequence>MLALAIASVIFVPSIGRWLDTTGIAGASPRIIVQHLLAVAGFYQFGKLALTFTSRDPATDPRYRSRLLMWRAGLLLAAVGMIITYRLGPEYRTHAEEFTLSNPLSIAHDWLTLAVWGSAFVLLAVSAAAKLTQPGPDLRASMLGLLGMGTVGAIYVATMAVLLVTQPAYVHHHYHALAVSGGIPAMLVLAFAATPGLIAAWSRHSNPRR</sequence>
<feature type="transmembrane region" description="Helical" evidence="1">
    <location>
        <begin position="110"/>
        <end position="131"/>
    </location>
</feature>
<name>A0A161XC73_9NOCA</name>
<keyword evidence="1" id="KW-0812">Transmembrane</keyword>
<keyword evidence="3" id="KW-1185">Reference proteome</keyword>
<protein>
    <submittedName>
        <fullName evidence="2">Uncharacterized protein</fullName>
    </submittedName>
</protein>
<dbReference type="Proteomes" id="UP000076512">
    <property type="component" value="Unassembled WGS sequence"/>
</dbReference>
<feature type="transmembrane region" description="Helical" evidence="1">
    <location>
        <begin position="70"/>
        <end position="88"/>
    </location>
</feature>
<proteinExistence type="predicted"/>
<keyword evidence="1" id="KW-1133">Transmembrane helix</keyword>
<organism evidence="2 3">
    <name type="scientific">Nocardia terpenica</name>
    <dbReference type="NCBI Taxonomy" id="455432"/>
    <lineage>
        <taxon>Bacteria</taxon>
        <taxon>Bacillati</taxon>
        <taxon>Actinomycetota</taxon>
        <taxon>Actinomycetes</taxon>
        <taxon>Mycobacteriales</taxon>
        <taxon>Nocardiaceae</taxon>
        <taxon>Nocardia</taxon>
    </lineage>
</organism>
<feature type="transmembrane region" description="Helical" evidence="1">
    <location>
        <begin position="32"/>
        <end position="50"/>
    </location>
</feature>